<evidence type="ECO:0000313" key="3">
    <source>
        <dbReference type="EMBL" id="MSS59245.1"/>
    </source>
</evidence>
<dbReference type="InterPro" id="IPR052172">
    <property type="entry name" value="UxaA_altronate/galactarate_dh"/>
</dbReference>
<dbReference type="GO" id="GO:0019698">
    <property type="term" value="P:D-galacturonate catabolic process"/>
    <property type="evidence" value="ECO:0007669"/>
    <property type="project" value="TreeGrafter"/>
</dbReference>
<dbReference type="PANTHER" id="PTHR30536:SF5">
    <property type="entry name" value="ALTRONATE DEHYDRATASE"/>
    <property type="match status" value="1"/>
</dbReference>
<proteinExistence type="predicted"/>
<protein>
    <submittedName>
        <fullName evidence="3">UxaA family hydrolase</fullName>
    </submittedName>
</protein>
<evidence type="ECO:0000256" key="1">
    <source>
        <dbReference type="ARBA" id="ARBA00023239"/>
    </source>
</evidence>
<dbReference type="GO" id="GO:0016829">
    <property type="term" value="F:lyase activity"/>
    <property type="evidence" value="ECO:0007669"/>
    <property type="project" value="UniProtKB-KW"/>
</dbReference>
<accession>A0A7X2NTI4</accession>
<gene>
    <name evidence="3" type="ORF">FYJ51_10090</name>
</gene>
<dbReference type="Gene3D" id="2.30.130.110">
    <property type="match status" value="1"/>
</dbReference>
<dbReference type="AlphaFoldDB" id="A0A7X2NTI4"/>
<comment type="caution">
    <text evidence="3">The sequence shown here is derived from an EMBL/GenBank/DDBJ whole genome shotgun (WGS) entry which is preliminary data.</text>
</comment>
<dbReference type="CDD" id="cd11613">
    <property type="entry name" value="SAF_AH_GD"/>
    <property type="match status" value="1"/>
</dbReference>
<dbReference type="InterPro" id="IPR044144">
    <property type="entry name" value="SAF_UxaA/GarD"/>
</dbReference>
<dbReference type="Proteomes" id="UP000461880">
    <property type="component" value="Unassembled WGS sequence"/>
</dbReference>
<evidence type="ECO:0000259" key="2">
    <source>
        <dbReference type="SMART" id="SM00858"/>
    </source>
</evidence>
<reference evidence="3 4" key="1">
    <citation type="submission" date="2019-08" db="EMBL/GenBank/DDBJ databases">
        <title>In-depth cultivation of the pig gut microbiome towards novel bacterial diversity and tailored functional studies.</title>
        <authorList>
            <person name="Wylensek D."/>
            <person name="Hitch T.C.A."/>
            <person name="Clavel T."/>
        </authorList>
    </citation>
    <scope>NUCLEOTIDE SEQUENCE [LARGE SCALE GENOMIC DNA]</scope>
    <source>
        <strain evidence="3 4">Oil+RF-744-GAM-WT-6</strain>
    </source>
</reference>
<keyword evidence="3" id="KW-0378">Hydrolase</keyword>
<keyword evidence="1" id="KW-0456">Lyase</keyword>
<sequence>MAEEKKIALKVNDKDNVATIFANGITDGTVVEVRDPRGNMEEITVIGDVPYGHKIALKPIHKGELIIKYGEEIGMASADIVKGEYVHVHNLESMRGRGDWEKGGRKE</sequence>
<dbReference type="PANTHER" id="PTHR30536">
    <property type="entry name" value="ALTRONATE/GALACTARATE DEHYDRATASE"/>
    <property type="match status" value="1"/>
</dbReference>
<organism evidence="3 4">
    <name type="scientific">Stecheria intestinalis</name>
    <dbReference type="NCBI Taxonomy" id="2606630"/>
    <lineage>
        <taxon>Bacteria</taxon>
        <taxon>Bacillati</taxon>
        <taxon>Bacillota</taxon>
        <taxon>Erysipelotrichia</taxon>
        <taxon>Erysipelotrichales</taxon>
        <taxon>Erysipelotrichaceae</taxon>
        <taxon>Stecheria</taxon>
    </lineage>
</organism>
<keyword evidence="4" id="KW-1185">Reference proteome</keyword>
<evidence type="ECO:0000313" key="4">
    <source>
        <dbReference type="Proteomes" id="UP000461880"/>
    </source>
</evidence>
<feature type="domain" description="SAF" evidence="2">
    <location>
        <begin position="15"/>
        <end position="92"/>
    </location>
</feature>
<dbReference type="EMBL" id="VUMN01000026">
    <property type="protein sequence ID" value="MSS59245.1"/>
    <property type="molecule type" value="Genomic_DNA"/>
</dbReference>
<name>A0A7X2NTI4_9FIRM</name>
<dbReference type="RefSeq" id="WP_154505428.1">
    <property type="nucleotide sequence ID" value="NZ_VUMN01000026.1"/>
</dbReference>
<dbReference type="InterPro" id="IPR013974">
    <property type="entry name" value="SAF"/>
</dbReference>
<dbReference type="SMART" id="SM00858">
    <property type="entry name" value="SAF"/>
    <property type="match status" value="1"/>
</dbReference>
<dbReference type="GO" id="GO:0016787">
    <property type="term" value="F:hydrolase activity"/>
    <property type="evidence" value="ECO:0007669"/>
    <property type="project" value="UniProtKB-KW"/>
</dbReference>